<proteinExistence type="evidence at transcript level"/>
<reference evidence="1" key="1">
    <citation type="journal article" date="2008" name="BMC Genomics">
        <title>A conifer genomics resource of 200,000 spruce (Picea spp.) ESTs and 6,464 high-quality, sequence-finished full-length cDNAs for Sitka spruce (Picea sitchensis).</title>
        <authorList>
            <person name="Ralph S.G."/>
            <person name="Chun H.J."/>
            <person name="Kolosova N."/>
            <person name="Cooper D."/>
            <person name="Oddy C."/>
            <person name="Ritland C.E."/>
            <person name="Kirkpatrick R."/>
            <person name="Moore R."/>
            <person name="Barber S."/>
            <person name="Holt R.A."/>
            <person name="Jones S.J."/>
            <person name="Marra M.A."/>
            <person name="Douglas C.J."/>
            <person name="Ritland K."/>
            <person name="Bohlmann J."/>
        </authorList>
    </citation>
    <scope>NUCLEOTIDE SEQUENCE</scope>
    <source>
        <tissue evidence="1">Green portion of the leader tissue</tissue>
    </source>
</reference>
<name>A9P048_PICSI</name>
<accession>A9P048</accession>
<organism evidence="1">
    <name type="scientific">Picea sitchensis</name>
    <name type="common">Sitka spruce</name>
    <name type="synonym">Pinus sitchensis</name>
    <dbReference type="NCBI Taxonomy" id="3332"/>
    <lineage>
        <taxon>Eukaryota</taxon>
        <taxon>Viridiplantae</taxon>
        <taxon>Streptophyta</taxon>
        <taxon>Embryophyta</taxon>
        <taxon>Tracheophyta</taxon>
        <taxon>Spermatophyta</taxon>
        <taxon>Pinopsida</taxon>
        <taxon>Pinidae</taxon>
        <taxon>Conifers I</taxon>
        <taxon>Pinales</taxon>
        <taxon>Pinaceae</taxon>
        <taxon>Picea</taxon>
    </lineage>
</organism>
<protein>
    <submittedName>
        <fullName evidence="1">Uncharacterized protein</fullName>
    </submittedName>
</protein>
<dbReference type="EMBL" id="EF087003">
    <property type="protein sequence ID" value="ABK26259.1"/>
    <property type="molecule type" value="mRNA"/>
</dbReference>
<evidence type="ECO:0000313" key="1">
    <source>
        <dbReference type="EMBL" id="ABK26259.1"/>
    </source>
</evidence>
<sequence>MIKRLNYLRDNSVIFFFSSYKKKSLRPRCWIKIKFRCKSLKF</sequence>
<dbReference type="AlphaFoldDB" id="A9P048"/>